<protein>
    <submittedName>
        <fullName evidence="6">TIGR03619 family F420-dependent LLM class oxidoreductase</fullName>
        <ecNumber evidence="6">1.-.-.-</ecNumber>
    </submittedName>
</protein>
<proteinExistence type="predicted"/>
<keyword evidence="1" id="KW-0285">Flavoprotein</keyword>
<dbReference type="InterPro" id="IPR050172">
    <property type="entry name" value="SsuD_RutA_monooxygenase"/>
</dbReference>
<evidence type="ECO:0000256" key="4">
    <source>
        <dbReference type="ARBA" id="ARBA00023033"/>
    </source>
</evidence>
<dbReference type="GO" id="GO:0008726">
    <property type="term" value="F:alkanesulfonate monooxygenase activity"/>
    <property type="evidence" value="ECO:0007669"/>
    <property type="project" value="TreeGrafter"/>
</dbReference>
<organism evidence="6 7">
    <name type="scientific">SAR86 cluster bacterium</name>
    <dbReference type="NCBI Taxonomy" id="2030880"/>
    <lineage>
        <taxon>Bacteria</taxon>
        <taxon>Pseudomonadati</taxon>
        <taxon>Pseudomonadota</taxon>
        <taxon>Gammaproteobacteria</taxon>
        <taxon>SAR86 cluster</taxon>
    </lineage>
</organism>
<keyword evidence="3 6" id="KW-0560">Oxidoreductase</keyword>
<evidence type="ECO:0000256" key="2">
    <source>
        <dbReference type="ARBA" id="ARBA00022643"/>
    </source>
</evidence>
<dbReference type="InterPro" id="IPR011251">
    <property type="entry name" value="Luciferase-like_dom"/>
</dbReference>
<dbReference type="GO" id="GO:0046306">
    <property type="term" value="P:alkanesulfonate catabolic process"/>
    <property type="evidence" value="ECO:0007669"/>
    <property type="project" value="TreeGrafter"/>
</dbReference>
<keyword evidence="4" id="KW-0503">Monooxygenase</keyword>
<evidence type="ECO:0000256" key="1">
    <source>
        <dbReference type="ARBA" id="ARBA00022630"/>
    </source>
</evidence>
<dbReference type="InterPro" id="IPR019921">
    <property type="entry name" value="Lucif-like_OxRdtase_Rv2161c"/>
</dbReference>
<accession>A0A973A7Z0</accession>
<evidence type="ECO:0000313" key="6">
    <source>
        <dbReference type="EMBL" id="NQV64620.1"/>
    </source>
</evidence>
<dbReference type="PANTHER" id="PTHR42847">
    <property type="entry name" value="ALKANESULFONATE MONOOXYGENASE"/>
    <property type="match status" value="1"/>
</dbReference>
<evidence type="ECO:0000313" key="7">
    <source>
        <dbReference type="Proteomes" id="UP000754644"/>
    </source>
</evidence>
<comment type="caution">
    <text evidence="6">The sequence shown here is derived from an EMBL/GenBank/DDBJ whole genome shotgun (WGS) entry which is preliminary data.</text>
</comment>
<sequence>MTVGIGVGLSRFPFAAAQGYWEWVQMCEESAVDSIWQTDRLVSAEPMLECLATMAALAGATRRIRFGMNVASIALRDPLVTAKQCATIDFLSQGRLVPAFGLGSALGMDYKATGTNTKRRGKKADEALELVRRLWDEDSVDFDGEFFQYDKACISPKPYSAHLPLWIGGSSEVAMRRVARYGTGWIGGLDSPEQAGIMVRGIKSALLETGRQIDDDHYGASFSFRFGHADEPVAQRAVRALEQRLGKDPAPFLVIGDAEAIVARIRAYIQAGCSKFVLLPIASDDQDVMIQTQHLIDEVLPEF</sequence>
<dbReference type="InterPro" id="IPR036661">
    <property type="entry name" value="Luciferase-like_sf"/>
</dbReference>
<feature type="domain" description="Luciferase-like" evidence="5">
    <location>
        <begin position="22"/>
        <end position="242"/>
    </location>
</feature>
<dbReference type="EMBL" id="JABMOJ010000166">
    <property type="protein sequence ID" value="NQV64620.1"/>
    <property type="molecule type" value="Genomic_DNA"/>
</dbReference>
<dbReference type="Pfam" id="PF00296">
    <property type="entry name" value="Bac_luciferase"/>
    <property type="match status" value="1"/>
</dbReference>
<dbReference type="Gene3D" id="3.20.20.30">
    <property type="entry name" value="Luciferase-like domain"/>
    <property type="match status" value="1"/>
</dbReference>
<dbReference type="EC" id="1.-.-.-" evidence="6"/>
<dbReference type="NCBIfam" id="TIGR03619">
    <property type="entry name" value="F420_Rv2161c"/>
    <property type="match status" value="1"/>
</dbReference>
<gene>
    <name evidence="6" type="ORF">HQ497_04570</name>
</gene>
<evidence type="ECO:0000259" key="5">
    <source>
        <dbReference type="Pfam" id="PF00296"/>
    </source>
</evidence>
<dbReference type="PANTHER" id="PTHR42847:SF4">
    <property type="entry name" value="ALKANESULFONATE MONOOXYGENASE-RELATED"/>
    <property type="match status" value="1"/>
</dbReference>
<dbReference type="Proteomes" id="UP000754644">
    <property type="component" value="Unassembled WGS sequence"/>
</dbReference>
<evidence type="ECO:0000256" key="3">
    <source>
        <dbReference type="ARBA" id="ARBA00023002"/>
    </source>
</evidence>
<dbReference type="SUPFAM" id="SSF51679">
    <property type="entry name" value="Bacterial luciferase-like"/>
    <property type="match status" value="1"/>
</dbReference>
<name>A0A973A7Z0_9GAMM</name>
<reference evidence="6" key="1">
    <citation type="submission" date="2020-05" db="EMBL/GenBank/DDBJ databases">
        <title>Sulfur intermediates as new biogeochemical hubs in an aquatic model microbial ecosystem.</title>
        <authorList>
            <person name="Vigneron A."/>
        </authorList>
    </citation>
    <scope>NUCLEOTIDE SEQUENCE</scope>
    <source>
        <strain evidence="6">Bin.250</strain>
    </source>
</reference>
<dbReference type="AlphaFoldDB" id="A0A973A7Z0"/>
<keyword evidence="2" id="KW-0288">FMN</keyword>